<dbReference type="EMBL" id="JANPWB010000004">
    <property type="protein sequence ID" value="KAJ1192556.1"/>
    <property type="molecule type" value="Genomic_DNA"/>
</dbReference>
<dbReference type="Proteomes" id="UP001066276">
    <property type="component" value="Chromosome 2_2"/>
</dbReference>
<reference evidence="2" key="1">
    <citation type="journal article" date="2022" name="bioRxiv">
        <title>Sequencing and chromosome-scale assembly of the giantPleurodeles waltlgenome.</title>
        <authorList>
            <person name="Brown T."/>
            <person name="Elewa A."/>
            <person name="Iarovenko S."/>
            <person name="Subramanian E."/>
            <person name="Araus A.J."/>
            <person name="Petzold A."/>
            <person name="Susuki M."/>
            <person name="Suzuki K.-i.T."/>
            <person name="Hayashi T."/>
            <person name="Toyoda A."/>
            <person name="Oliveira C."/>
            <person name="Osipova E."/>
            <person name="Leigh N.D."/>
            <person name="Simon A."/>
            <person name="Yun M.H."/>
        </authorList>
    </citation>
    <scope>NUCLEOTIDE SEQUENCE</scope>
    <source>
        <strain evidence="2">20211129_DDA</strain>
        <tissue evidence="2">Liver</tissue>
    </source>
</reference>
<feature type="compositionally biased region" description="Polar residues" evidence="1">
    <location>
        <begin position="1"/>
        <end position="15"/>
    </location>
</feature>
<accession>A0AAV7UVA7</accession>
<sequence>MTRGTTWGRTAQGTAGHTEHGRGWGDRSRETARSRRARRADPPPSTAVSKLSPAPVLLLAFLESPDTFLHRGLTCCCCGAASPPRRATSGLSWTVSGTSSGSCRPCLGLFQAPPQAPQTHGVTGSGRSSHVLVATNYPTRAFVASAALRVVQSVLNWNDIKYIDG</sequence>
<keyword evidence="3" id="KW-1185">Reference proteome</keyword>
<feature type="region of interest" description="Disordered" evidence="1">
    <location>
        <begin position="1"/>
        <end position="49"/>
    </location>
</feature>
<evidence type="ECO:0000313" key="2">
    <source>
        <dbReference type="EMBL" id="KAJ1192556.1"/>
    </source>
</evidence>
<dbReference type="AlphaFoldDB" id="A0AAV7UVA7"/>
<protein>
    <submittedName>
        <fullName evidence="2">Uncharacterized protein</fullName>
    </submittedName>
</protein>
<proteinExistence type="predicted"/>
<evidence type="ECO:0000313" key="3">
    <source>
        <dbReference type="Proteomes" id="UP001066276"/>
    </source>
</evidence>
<evidence type="ECO:0000256" key="1">
    <source>
        <dbReference type="SAM" id="MobiDB-lite"/>
    </source>
</evidence>
<organism evidence="2 3">
    <name type="scientific">Pleurodeles waltl</name>
    <name type="common">Iberian ribbed newt</name>
    <dbReference type="NCBI Taxonomy" id="8319"/>
    <lineage>
        <taxon>Eukaryota</taxon>
        <taxon>Metazoa</taxon>
        <taxon>Chordata</taxon>
        <taxon>Craniata</taxon>
        <taxon>Vertebrata</taxon>
        <taxon>Euteleostomi</taxon>
        <taxon>Amphibia</taxon>
        <taxon>Batrachia</taxon>
        <taxon>Caudata</taxon>
        <taxon>Salamandroidea</taxon>
        <taxon>Salamandridae</taxon>
        <taxon>Pleurodelinae</taxon>
        <taxon>Pleurodeles</taxon>
    </lineage>
</organism>
<comment type="caution">
    <text evidence="2">The sequence shown here is derived from an EMBL/GenBank/DDBJ whole genome shotgun (WGS) entry which is preliminary data.</text>
</comment>
<gene>
    <name evidence="2" type="ORF">NDU88_001863</name>
</gene>
<feature type="compositionally biased region" description="Basic and acidic residues" evidence="1">
    <location>
        <begin position="17"/>
        <end position="33"/>
    </location>
</feature>
<name>A0AAV7UVA7_PLEWA</name>